<dbReference type="SUPFAM" id="SSF103481">
    <property type="entry name" value="Multidrug resistance efflux transporter EmrE"/>
    <property type="match status" value="1"/>
</dbReference>
<dbReference type="KEGG" id="phu:Phum_PHUM575030"/>
<evidence type="ECO:0008006" key="5">
    <source>
        <dbReference type="Google" id="ProtNLM"/>
    </source>
</evidence>
<dbReference type="InParanoid" id="E0W1D5"/>
<dbReference type="AlphaFoldDB" id="E0W1D5"/>
<reference evidence="3" key="3">
    <citation type="submission" date="2021-02" db="UniProtKB">
        <authorList>
            <consortium name="EnsemblMetazoa"/>
        </authorList>
    </citation>
    <scope>IDENTIFICATION</scope>
    <source>
        <strain evidence="3">USDA</strain>
    </source>
</reference>
<evidence type="ECO:0000313" key="3">
    <source>
        <dbReference type="EnsemblMetazoa" id="PHUM575030-PA"/>
    </source>
</evidence>
<dbReference type="eggNOG" id="KOG3912">
    <property type="taxonomic scope" value="Eukaryota"/>
</dbReference>
<feature type="transmembrane region" description="Helical" evidence="1">
    <location>
        <begin position="113"/>
        <end position="138"/>
    </location>
</feature>
<dbReference type="STRING" id="121224.E0W1D5"/>
<feature type="transmembrane region" description="Helical" evidence="1">
    <location>
        <begin position="317"/>
        <end position="336"/>
    </location>
</feature>
<keyword evidence="1" id="KW-1133">Transmembrane helix</keyword>
<organism>
    <name type="scientific">Pediculus humanus subsp. corporis</name>
    <name type="common">Body louse</name>
    <dbReference type="NCBI Taxonomy" id="121224"/>
    <lineage>
        <taxon>Eukaryota</taxon>
        <taxon>Metazoa</taxon>
        <taxon>Ecdysozoa</taxon>
        <taxon>Arthropoda</taxon>
        <taxon>Hexapoda</taxon>
        <taxon>Insecta</taxon>
        <taxon>Pterygota</taxon>
        <taxon>Neoptera</taxon>
        <taxon>Paraneoptera</taxon>
        <taxon>Psocodea</taxon>
        <taxon>Troctomorpha</taxon>
        <taxon>Phthiraptera</taxon>
        <taxon>Anoplura</taxon>
        <taxon>Pediculidae</taxon>
        <taxon>Pediculus</taxon>
    </lineage>
</organism>
<sequence length="337" mass="38603">MILFKFIYFYFFFQIKYNFIINMGWTNYQIFLVVLLVVTGSFNTLSTKINSFFYYRCRWNCQYFVHPFFQTVIMFLGEISCLLAFRLVYLYFRLKDNTHETRELLKGNKNFSVWIFCLPAMCDIIATSVMNIGLTLTYASSYQMLRGSLIVFVALLSVGFLQRKIQCREWIGIVIVISGLIIVGISDFMFNKDINVDTNSVITVTSVQIVLEEHFVSGKDIPPLQAVGWEGCFGFTILGFLLIPLYYIHIGKPISNGPEGRLEDLNDTFVQIKNNLMLLFPILGNAVSIAFFNFAGISVTKEISGTTRTVLDSVRTFFIWGITLALGWQSFSALQVN</sequence>
<dbReference type="GeneID" id="8239516"/>
<evidence type="ECO:0000313" key="2">
    <source>
        <dbReference type="EMBL" id="EEB19441.1"/>
    </source>
</evidence>
<name>E0W1D5_PEDHC</name>
<proteinExistence type="predicted"/>
<evidence type="ECO:0000256" key="1">
    <source>
        <dbReference type="SAM" id="Phobius"/>
    </source>
</evidence>
<dbReference type="RefSeq" id="XP_002432179.1">
    <property type="nucleotide sequence ID" value="XM_002432134.1"/>
</dbReference>
<dbReference type="OrthoDB" id="29773at2759"/>
<dbReference type="PANTHER" id="PTHR13146:SF0">
    <property type="entry name" value="SOLUTE CARRIER FAMILY 35 MEMBER F6"/>
    <property type="match status" value="1"/>
</dbReference>
<dbReference type="EMBL" id="DS235870">
    <property type="protein sequence ID" value="EEB19441.1"/>
    <property type="molecule type" value="Genomic_DNA"/>
</dbReference>
<gene>
    <name evidence="3" type="primary">8239516</name>
    <name evidence="2" type="ORF">Phum_PHUM575030</name>
</gene>
<feature type="transmembrane region" description="Helical" evidence="1">
    <location>
        <begin position="144"/>
        <end position="161"/>
    </location>
</feature>
<dbReference type="Proteomes" id="UP000009046">
    <property type="component" value="Unassembled WGS sequence"/>
</dbReference>
<feature type="transmembrane region" description="Helical" evidence="1">
    <location>
        <begin position="226"/>
        <end position="248"/>
    </location>
</feature>
<protein>
    <recommendedName>
        <fullName evidence="5">EamA domain-containing protein</fullName>
    </recommendedName>
</protein>
<reference evidence="2" key="2">
    <citation type="submission" date="2007-04" db="EMBL/GenBank/DDBJ databases">
        <title>The genome of the human body louse.</title>
        <authorList>
            <consortium name="The Human Body Louse Genome Consortium"/>
            <person name="Kirkness E."/>
            <person name="Walenz B."/>
            <person name="Hass B."/>
            <person name="Bruggner R."/>
            <person name="Strausberg R."/>
        </authorList>
    </citation>
    <scope>NUCLEOTIDE SEQUENCE</scope>
    <source>
        <strain evidence="2">USDA</strain>
    </source>
</reference>
<dbReference type="GO" id="GO:0016020">
    <property type="term" value="C:membrane"/>
    <property type="evidence" value="ECO:0007669"/>
    <property type="project" value="TreeGrafter"/>
</dbReference>
<evidence type="ECO:0000313" key="4">
    <source>
        <dbReference type="Proteomes" id="UP000009046"/>
    </source>
</evidence>
<feature type="transmembrane region" description="Helical" evidence="1">
    <location>
        <begin position="276"/>
        <end position="297"/>
    </location>
</feature>
<dbReference type="InterPro" id="IPR037185">
    <property type="entry name" value="EmrE-like"/>
</dbReference>
<feature type="transmembrane region" description="Helical" evidence="1">
    <location>
        <begin position="170"/>
        <end position="190"/>
    </location>
</feature>
<dbReference type="OMA" id="FIYKHNV"/>
<dbReference type="CTD" id="8239516"/>
<dbReference type="EMBL" id="AAZO01006993">
    <property type="status" value="NOT_ANNOTATED_CDS"/>
    <property type="molecule type" value="Genomic_DNA"/>
</dbReference>
<accession>E0W1D5</accession>
<dbReference type="VEuPathDB" id="VectorBase:PHUM575030"/>
<dbReference type="PANTHER" id="PTHR13146">
    <property type="match status" value="1"/>
</dbReference>
<keyword evidence="1" id="KW-0472">Membrane</keyword>
<keyword evidence="4" id="KW-1185">Reference proteome</keyword>
<dbReference type="EnsemblMetazoa" id="PHUM575030-RA">
    <property type="protein sequence ID" value="PHUM575030-PA"/>
    <property type="gene ID" value="PHUM575030"/>
</dbReference>
<keyword evidence="1" id="KW-0812">Transmembrane</keyword>
<dbReference type="HOGENOM" id="CLU_025028_1_0_1"/>
<dbReference type="FunCoup" id="E0W1D5">
    <property type="interactions" value="1210"/>
</dbReference>
<feature type="transmembrane region" description="Helical" evidence="1">
    <location>
        <begin position="67"/>
        <end position="92"/>
    </location>
</feature>
<reference evidence="2" key="1">
    <citation type="submission" date="2007-04" db="EMBL/GenBank/DDBJ databases">
        <title>Annotation of Pediculus humanus corporis strain USDA.</title>
        <authorList>
            <person name="Kirkness E."/>
            <person name="Hannick L."/>
            <person name="Hass B."/>
            <person name="Bruggner R."/>
            <person name="Lawson D."/>
            <person name="Bidwell S."/>
            <person name="Joardar V."/>
            <person name="Caler E."/>
            <person name="Walenz B."/>
            <person name="Inman J."/>
            <person name="Schobel S."/>
            <person name="Galinsky K."/>
            <person name="Amedeo P."/>
            <person name="Strausberg R."/>
        </authorList>
    </citation>
    <scope>NUCLEOTIDE SEQUENCE</scope>
    <source>
        <strain evidence="2">USDA</strain>
    </source>
</reference>